<feature type="domain" description="DUF5605" evidence="3">
    <location>
        <begin position="430"/>
        <end position="506"/>
    </location>
</feature>
<dbReference type="Pfam" id="PF16586">
    <property type="entry name" value="DUF5060"/>
    <property type="match status" value="1"/>
</dbReference>
<dbReference type="AlphaFoldDB" id="F2N927"/>
<dbReference type="InterPro" id="IPR017853">
    <property type="entry name" value="GH"/>
</dbReference>
<dbReference type="InterPro" id="IPR032260">
    <property type="entry name" value="DUF5060"/>
</dbReference>
<feature type="domain" description="Apiosidase-like catalytic" evidence="1">
    <location>
        <begin position="119"/>
        <end position="376"/>
    </location>
</feature>
<proteinExistence type="predicted"/>
<evidence type="ECO:0000259" key="3">
    <source>
        <dbReference type="Pfam" id="PF18310"/>
    </source>
</evidence>
<dbReference type="Pfam" id="PF13204">
    <property type="entry name" value="Apiosidase"/>
    <property type="match status" value="1"/>
</dbReference>
<dbReference type="KEGG" id="cgo:Corgl_1604"/>
<dbReference type="Gene3D" id="2.60.40.3950">
    <property type="match status" value="1"/>
</dbReference>
<dbReference type="InterPro" id="IPR013783">
    <property type="entry name" value="Ig-like_fold"/>
</dbReference>
<sequence>MQTIEQYRIFEVVLEGTDKGNPYRDVELSARFTSERGADSVVVQGFYRGDGRYGIRFMPTLEGSWSFETTSSDALLDGARGELFVEPAQASNHGRVLRSKDVMHTSALFDSSLDFTFSFEDGTRFLPFGTTCYAWINQPAAVQEQTLRTLAHAPFNKLRMCIFPKFYDYNHEDPELFPFPGDPTDGFDRARFNEPFWENLDRRLSQLDEMGIQADIILLHPYDKPEWGFSSMSTEEDIFYLSYVARRYAAFKNIWWSLANEFDLMPHKTVEDWDRYARVIMANDPWGHLRSIHNCRTVFDHTHPWITHVSWQRIDVRRTAECVSELRRAYGKPVVVDECAYEGNISWGWGNISGEEMVRRFWEGVLRGGYLTHGETFVDRGPQIWWAHGGRLHGESPARIAFCREFMESLPQDMDHVAGEVFTLAGTFTWDVTCMADKQGSGTDCILIYFGLSRPAYRDFVLPEGSRYAIDVIDTWNMTVERAHEDMSGAFRLELPSRPYMLVRMQARGENAL</sequence>
<dbReference type="eggNOG" id="COG5512">
    <property type="taxonomic scope" value="Bacteria"/>
</dbReference>
<protein>
    <submittedName>
        <fullName evidence="4">Alpha-L-rhamnosidase domain protein</fullName>
    </submittedName>
</protein>
<name>F2N927_CORGP</name>
<organism evidence="4 5">
    <name type="scientific">Coriobacterium glomerans (strain ATCC 49209 / DSM 20642 / JCM 10262 / PW2)</name>
    <dbReference type="NCBI Taxonomy" id="700015"/>
    <lineage>
        <taxon>Bacteria</taxon>
        <taxon>Bacillati</taxon>
        <taxon>Actinomycetota</taxon>
        <taxon>Coriobacteriia</taxon>
        <taxon>Coriobacteriales</taxon>
        <taxon>Coriobacteriaceae</taxon>
        <taxon>Coriobacterium</taxon>
    </lineage>
</organism>
<dbReference type="PANTHER" id="PTHR37836:SF2">
    <property type="entry name" value="DUF4038 DOMAIN-CONTAINING PROTEIN"/>
    <property type="match status" value="1"/>
</dbReference>
<dbReference type="PANTHER" id="PTHR37836">
    <property type="entry name" value="LMO1036 PROTEIN"/>
    <property type="match status" value="1"/>
</dbReference>
<evidence type="ECO:0000313" key="5">
    <source>
        <dbReference type="Proteomes" id="UP000006851"/>
    </source>
</evidence>
<dbReference type="HOGENOM" id="CLU_509868_0_0_11"/>
<evidence type="ECO:0000313" key="4">
    <source>
        <dbReference type="EMBL" id="AEB07703.1"/>
    </source>
</evidence>
<evidence type="ECO:0000259" key="2">
    <source>
        <dbReference type="Pfam" id="PF16586"/>
    </source>
</evidence>
<dbReference type="Gene3D" id="2.60.40.10">
    <property type="entry name" value="Immunoglobulins"/>
    <property type="match status" value="1"/>
</dbReference>
<dbReference type="SUPFAM" id="SSF51445">
    <property type="entry name" value="(Trans)glycosidases"/>
    <property type="match status" value="1"/>
</dbReference>
<feature type="domain" description="DUF5060" evidence="2">
    <location>
        <begin position="3"/>
        <end position="71"/>
    </location>
</feature>
<dbReference type="GO" id="GO:0005975">
    <property type="term" value="P:carbohydrate metabolic process"/>
    <property type="evidence" value="ECO:0007669"/>
    <property type="project" value="UniProtKB-ARBA"/>
</dbReference>
<reference evidence="5" key="1">
    <citation type="journal article" date="2013" name="Stand. Genomic Sci.">
        <title>Complete genome sequence of Coriobacterium glomerans type strain (PW2(T)) from the midgut of Pyrrhocoris apterus L. (red soldier bug).</title>
        <authorList>
            <person name="Stackebrandt E."/>
            <person name="Zeytun A."/>
            <person name="Lapidus A."/>
            <person name="Nolan M."/>
            <person name="Lucas S."/>
            <person name="Hammon N."/>
            <person name="Deshpande S."/>
            <person name="Cheng J.F."/>
            <person name="Tapia R."/>
            <person name="Goodwin L.A."/>
            <person name="Pitluck S."/>
            <person name="Liolios K."/>
            <person name="Pagani I."/>
            <person name="Ivanova N."/>
            <person name="Mavromatis K."/>
            <person name="Mikhailova N."/>
            <person name="Huntemann M."/>
            <person name="Pati A."/>
            <person name="Chen A."/>
            <person name="Palaniappan K."/>
            <person name="Chang Y.J."/>
            <person name="Land M."/>
            <person name="Hauser L."/>
            <person name="Rohde M."/>
            <person name="Pukall R."/>
            <person name="Goker M."/>
            <person name="Detter J.C."/>
            <person name="Woyke T."/>
            <person name="Bristow J."/>
            <person name="Eisen J.A."/>
            <person name="Markowitz V."/>
            <person name="Hugenholtz P."/>
            <person name="Kyrpides N.C."/>
            <person name="Klenk H.P."/>
        </authorList>
    </citation>
    <scope>NUCLEOTIDE SEQUENCE</scope>
    <source>
        <strain evidence="5">ATCC 49209 / DSM 20642 / JCM 10262 / PW2</strain>
    </source>
</reference>
<dbReference type="Proteomes" id="UP000006851">
    <property type="component" value="Chromosome"/>
</dbReference>
<dbReference type="InterPro" id="IPR041239">
    <property type="entry name" value="DUF5605"/>
</dbReference>
<keyword evidence="5" id="KW-1185">Reference proteome</keyword>
<dbReference type="STRING" id="700015.Corgl_1604"/>
<gene>
    <name evidence="4" type="ordered locus">Corgl_1604</name>
</gene>
<evidence type="ECO:0000259" key="1">
    <source>
        <dbReference type="Pfam" id="PF13204"/>
    </source>
</evidence>
<dbReference type="Gene3D" id="3.20.20.80">
    <property type="entry name" value="Glycosidases"/>
    <property type="match status" value="1"/>
</dbReference>
<dbReference type="OrthoDB" id="127163at2"/>
<dbReference type="EMBL" id="CP002628">
    <property type="protein sequence ID" value="AEB07703.1"/>
    <property type="molecule type" value="Genomic_DNA"/>
</dbReference>
<accession>F2N927</accession>
<dbReference type="InterPro" id="IPR025277">
    <property type="entry name" value="Apiosidase-like_cat_dom"/>
</dbReference>
<dbReference type="RefSeq" id="WP_013709445.1">
    <property type="nucleotide sequence ID" value="NC_015389.1"/>
</dbReference>
<dbReference type="Pfam" id="PF18310">
    <property type="entry name" value="DUF5605"/>
    <property type="match status" value="1"/>
</dbReference>